<gene>
    <name evidence="2" type="primary">gatD</name>
    <name evidence="4" type="ORF">A3D77_04270</name>
</gene>
<dbReference type="GO" id="GO:0140282">
    <property type="term" value="F:carbon-nitrogen ligase activity on lipid II"/>
    <property type="evidence" value="ECO:0007669"/>
    <property type="project" value="UniProtKB-UniRule"/>
</dbReference>
<dbReference type="GO" id="GO:0009252">
    <property type="term" value="P:peptidoglycan biosynthetic process"/>
    <property type="evidence" value="ECO:0007669"/>
    <property type="project" value="UniProtKB-UniRule"/>
</dbReference>
<dbReference type="Gene3D" id="3.40.50.880">
    <property type="match status" value="1"/>
</dbReference>
<dbReference type="PANTHER" id="PTHR21343:SF9">
    <property type="entry name" value="LIPID II ISOGLUTAMINYL SYNTHASE (GLUTAMINE-HYDROLYZING) SUBUNIT GATD"/>
    <property type="match status" value="1"/>
</dbReference>
<dbReference type="SUPFAM" id="SSF52317">
    <property type="entry name" value="Class I glutamine amidotransferase-like"/>
    <property type="match status" value="1"/>
</dbReference>
<dbReference type="PANTHER" id="PTHR21343">
    <property type="entry name" value="DETHIOBIOTIN SYNTHETASE"/>
    <property type="match status" value="1"/>
</dbReference>
<keyword evidence="2" id="KW-0573">Peptidoglycan synthesis</keyword>
<dbReference type="GO" id="GO:0004359">
    <property type="term" value="F:glutaminase activity"/>
    <property type="evidence" value="ECO:0007669"/>
    <property type="project" value="UniProtKB-UniRule"/>
</dbReference>
<proteinExistence type="inferred from homology"/>
<feature type="domain" description="CobB/CobQ-like glutamine amidotransferase" evidence="3">
    <location>
        <begin position="6"/>
        <end position="212"/>
    </location>
</feature>
<dbReference type="PROSITE" id="PS51274">
    <property type="entry name" value="GATASE_COBBQ"/>
    <property type="match status" value="1"/>
</dbReference>
<comment type="subunit">
    <text evidence="2">Forms a heterodimer with MurT.</text>
</comment>
<reference evidence="4 5" key="1">
    <citation type="journal article" date="2016" name="Nat. Commun.">
        <title>Thousands of microbial genomes shed light on interconnected biogeochemical processes in an aquifer system.</title>
        <authorList>
            <person name="Anantharaman K."/>
            <person name="Brown C.T."/>
            <person name="Hug L.A."/>
            <person name="Sharon I."/>
            <person name="Castelle C.J."/>
            <person name="Probst A.J."/>
            <person name="Thomas B.C."/>
            <person name="Singh A."/>
            <person name="Wilkins M.J."/>
            <person name="Karaoz U."/>
            <person name="Brodie E.L."/>
            <person name="Williams K.H."/>
            <person name="Hubbard S.S."/>
            <person name="Banfield J.F."/>
        </authorList>
    </citation>
    <scope>NUCLEOTIDE SEQUENCE [LARGE SCALE GENOMIC DNA]</scope>
</reference>
<dbReference type="InterPro" id="IPR029062">
    <property type="entry name" value="Class_I_gatase-like"/>
</dbReference>
<dbReference type="AlphaFoldDB" id="A0A1F5ZJK8"/>
<evidence type="ECO:0000256" key="1">
    <source>
        <dbReference type="ARBA" id="ARBA00022962"/>
    </source>
</evidence>
<dbReference type="CDD" id="cd01750">
    <property type="entry name" value="GATase1_CobQ"/>
    <property type="match status" value="1"/>
</dbReference>
<dbReference type="Proteomes" id="UP000176923">
    <property type="component" value="Unassembled WGS sequence"/>
</dbReference>
<comment type="similarity">
    <text evidence="2">Belongs to the CobB/CobQ family. GatD subfamily.</text>
</comment>
<dbReference type="EC" id="6.3.5.13" evidence="2"/>
<dbReference type="STRING" id="1798382.A3D77_04270"/>
<feature type="active site" description="Nucleophile" evidence="2">
    <location>
        <position position="96"/>
    </location>
</feature>
<dbReference type="EMBL" id="MFJL01000044">
    <property type="protein sequence ID" value="OGG12533.1"/>
    <property type="molecule type" value="Genomic_DNA"/>
</dbReference>
<dbReference type="GO" id="GO:0009236">
    <property type="term" value="P:cobalamin biosynthetic process"/>
    <property type="evidence" value="ECO:0007669"/>
    <property type="project" value="InterPro"/>
</dbReference>
<evidence type="ECO:0000313" key="4">
    <source>
        <dbReference type="EMBL" id="OGG12533.1"/>
    </source>
</evidence>
<dbReference type="EC" id="3.5.1.2" evidence="2"/>
<dbReference type="InterPro" id="IPR033949">
    <property type="entry name" value="CobQ_GATase1"/>
</dbReference>
<dbReference type="InterPro" id="IPR011698">
    <property type="entry name" value="GATase_3"/>
</dbReference>
<comment type="caution">
    <text evidence="4">The sequence shown here is derived from an EMBL/GenBank/DDBJ whole genome shotgun (WGS) entry which is preliminary data.</text>
</comment>
<keyword evidence="1 2" id="KW-0315">Glutamine amidotransferase</keyword>
<keyword evidence="2" id="KW-0133">Cell shape</keyword>
<protein>
    <recommendedName>
        <fullName evidence="2">Lipid II isoglutaminyl synthase (glutamine-hydrolyzing) subunit GatD</fullName>
        <ecNumber evidence="2">6.3.5.13</ecNumber>
    </recommendedName>
    <alternativeName>
        <fullName evidence="2">Lipid II isoglutaminyl synthase glutaminase subunit</fullName>
        <ecNumber evidence="2">3.5.1.2</ecNumber>
    </alternativeName>
</protein>
<organism evidence="4 5">
    <name type="scientific">Candidatus Gottesmanbacteria bacterium RIFCSPHIGHO2_02_FULL_39_11</name>
    <dbReference type="NCBI Taxonomy" id="1798382"/>
    <lineage>
        <taxon>Bacteria</taxon>
        <taxon>Candidatus Gottesmaniibacteriota</taxon>
    </lineage>
</organism>
<keyword evidence="2" id="KW-0961">Cell wall biogenesis/degradation</keyword>
<dbReference type="HAMAP" id="MF_02213">
    <property type="entry name" value="Lipid_II_synth_GatD"/>
    <property type="match status" value="1"/>
</dbReference>
<name>A0A1F5ZJK8_9BACT</name>
<dbReference type="Pfam" id="PF07685">
    <property type="entry name" value="GATase_3"/>
    <property type="match status" value="1"/>
</dbReference>
<feature type="binding site" evidence="2">
    <location>
        <position position="133"/>
    </location>
    <ligand>
        <name>substrate</name>
    </ligand>
</feature>
<dbReference type="UniPathway" id="UPA00219"/>
<dbReference type="InterPro" id="IPR043702">
    <property type="entry name" value="Lipid_II_synth_GatD"/>
</dbReference>
<comment type="catalytic activity">
    <reaction evidence="2">
        <text>L-glutamine + H2O = L-glutamate + NH4(+)</text>
        <dbReference type="Rhea" id="RHEA:15889"/>
        <dbReference type="ChEBI" id="CHEBI:15377"/>
        <dbReference type="ChEBI" id="CHEBI:28938"/>
        <dbReference type="ChEBI" id="CHEBI:29985"/>
        <dbReference type="ChEBI" id="CHEBI:58359"/>
        <dbReference type="EC" id="3.5.1.2"/>
    </reaction>
</comment>
<accession>A0A1F5ZJK8</accession>
<evidence type="ECO:0000259" key="3">
    <source>
        <dbReference type="Pfam" id="PF07685"/>
    </source>
</evidence>
<comment type="pathway">
    <text evidence="2">Cell wall biogenesis; peptidoglycan biosynthesis.</text>
</comment>
<keyword evidence="2" id="KW-0378">Hydrolase</keyword>
<dbReference type="GO" id="GO:0071555">
    <property type="term" value="P:cell wall organization"/>
    <property type="evidence" value="ECO:0007669"/>
    <property type="project" value="UniProtKB-KW"/>
</dbReference>
<evidence type="ECO:0000313" key="5">
    <source>
        <dbReference type="Proteomes" id="UP000176923"/>
    </source>
</evidence>
<keyword evidence="2" id="KW-0436">Ligase</keyword>
<evidence type="ECO:0000256" key="2">
    <source>
        <dbReference type="HAMAP-Rule" id="MF_02213"/>
    </source>
</evidence>
<sequence length="256" mass="29227">MNFKLTIGWLYPSLMSTYGDRGNVIVIEKRCQWREIETHLTRIEIDTTNRELESCDLILGGGAQDRQQEMAVSDLLKRKNVLKEMFDRGIPGLFVCGSPQLLGHYYVTGEGKKLPGLGIFDYVTQHFGNDKPRCIGNTIGKIDSKFEIRNSKFKNTIVGFENHGGRTYLGKDCVPFAQVIKGYGNNGEDKTEGAVYKNVIACYYHGPFLSKNPHVADWLIKTALELKYKKEIELDPLDDELEWKAHEEILNRMNMK</sequence>
<comment type="function">
    <text evidence="2">The lipid II isoglutaminyl synthase complex catalyzes the formation of alpha-D-isoglutamine in the cell wall lipid II stem peptide. The GatD subunit catalyzes the hydrolysis of glutamine to glutamate and ammonia. The resulting ammonia molecule is channeled to the active site of MurT.</text>
</comment>
<comment type="catalytic activity">
    <reaction evidence="2">
        <text>beta-D-GlcNAc-(1-&gt;4)-Mur2Ac(oyl-L-Ala-gamma-D-Glu-L-Lys-D-Ala-D-Ala)-di-trans,octa-cis-undecaprenyl diphosphate + L-glutamine + ATP + H2O = beta-D-GlcNAc-(1-&gt;4)-Mur2Ac(oyl-L-Ala-D-isoglutaminyl-L-Lys-D-Ala-D-Ala)-di-trans,octa-cis-undecaprenyl diphosphate + L-glutamate + ADP + phosphate + H(+)</text>
        <dbReference type="Rhea" id="RHEA:57928"/>
        <dbReference type="ChEBI" id="CHEBI:15377"/>
        <dbReference type="ChEBI" id="CHEBI:15378"/>
        <dbReference type="ChEBI" id="CHEBI:29985"/>
        <dbReference type="ChEBI" id="CHEBI:30616"/>
        <dbReference type="ChEBI" id="CHEBI:43474"/>
        <dbReference type="ChEBI" id="CHEBI:58359"/>
        <dbReference type="ChEBI" id="CHEBI:60033"/>
        <dbReference type="ChEBI" id="CHEBI:62233"/>
        <dbReference type="ChEBI" id="CHEBI:456216"/>
        <dbReference type="EC" id="6.3.5.13"/>
    </reaction>
</comment>
<feature type="active site" evidence="2">
    <location>
        <position position="205"/>
    </location>
</feature>
<dbReference type="GO" id="GO:0008360">
    <property type="term" value="P:regulation of cell shape"/>
    <property type="evidence" value="ECO:0007669"/>
    <property type="project" value="UniProtKB-KW"/>
</dbReference>